<dbReference type="AlphaFoldDB" id="A0A4C1WF52"/>
<dbReference type="EMBL" id="BGZK01000551">
    <property type="protein sequence ID" value="GBP49713.1"/>
    <property type="molecule type" value="Genomic_DNA"/>
</dbReference>
<accession>A0A4C1WF52</accession>
<sequence length="161" mass="18026">MRDGIMCISADKASKKLVSGRRRYPIPSNWTLLSSQYPISPSHSCPPRSPSFDRGLACLTKMNLGYANGHTEFGYQKCIARSIRTRQDFKEIFLAGLEKHSRNTSLLHRARGAAPRLPWIEIANHRRAEHGARLTTARTLSGRVAAGAGLRYTPPRGRRWG</sequence>
<organism evidence="1 2">
    <name type="scientific">Eumeta variegata</name>
    <name type="common">Bagworm moth</name>
    <name type="synonym">Eumeta japonica</name>
    <dbReference type="NCBI Taxonomy" id="151549"/>
    <lineage>
        <taxon>Eukaryota</taxon>
        <taxon>Metazoa</taxon>
        <taxon>Ecdysozoa</taxon>
        <taxon>Arthropoda</taxon>
        <taxon>Hexapoda</taxon>
        <taxon>Insecta</taxon>
        <taxon>Pterygota</taxon>
        <taxon>Neoptera</taxon>
        <taxon>Endopterygota</taxon>
        <taxon>Lepidoptera</taxon>
        <taxon>Glossata</taxon>
        <taxon>Ditrysia</taxon>
        <taxon>Tineoidea</taxon>
        <taxon>Psychidae</taxon>
        <taxon>Oiketicinae</taxon>
        <taxon>Eumeta</taxon>
    </lineage>
</organism>
<dbReference type="Proteomes" id="UP000299102">
    <property type="component" value="Unassembled WGS sequence"/>
</dbReference>
<keyword evidence="2" id="KW-1185">Reference proteome</keyword>
<protein>
    <submittedName>
        <fullName evidence="1">Uncharacterized protein</fullName>
    </submittedName>
</protein>
<gene>
    <name evidence="1" type="ORF">EVAR_33467_1</name>
</gene>
<comment type="caution">
    <text evidence="1">The sequence shown here is derived from an EMBL/GenBank/DDBJ whole genome shotgun (WGS) entry which is preliminary data.</text>
</comment>
<reference evidence="1 2" key="1">
    <citation type="journal article" date="2019" name="Commun. Biol.">
        <title>The bagworm genome reveals a unique fibroin gene that provides high tensile strength.</title>
        <authorList>
            <person name="Kono N."/>
            <person name="Nakamura H."/>
            <person name="Ohtoshi R."/>
            <person name="Tomita M."/>
            <person name="Numata K."/>
            <person name="Arakawa K."/>
        </authorList>
    </citation>
    <scope>NUCLEOTIDE SEQUENCE [LARGE SCALE GENOMIC DNA]</scope>
</reference>
<evidence type="ECO:0000313" key="1">
    <source>
        <dbReference type="EMBL" id="GBP49713.1"/>
    </source>
</evidence>
<name>A0A4C1WF52_EUMVA</name>
<evidence type="ECO:0000313" key="2">
    <source>
        <dbReference type="Proteomes" id="UP000299102"/>
    </source>
</evidence>
<proteinExistence type="predicted"/>